<dbReference type="RefSeq" id="WP_251097130.1">
    <property type="nucleotide sequence ID" value="NZ_JAMQBH010000001.1"/>
</dbReference>
<evidence type="ECO:0000256" key="2">
    <source>
        <dbReference type="SAM" id="SignalP"/>
    </source>
</evidence>
<accession>A0ABT0VK99</accession>
<evidence type="ECO:0000256" key="1">
    <source>
        <dbReference type="SAM" id="MobiDB-lite"/>
    </source>
</evidence>
<feature type="signal peptide" evidence="2">
    <location>
        <begin position="1"/>
        <end position="28"/>
    </location>
</feature>
<name>A0ABT0VK99_STRGI</name>
<feature type="region of interest" description="Disordered" evidence="1">
    <location>
        <begin position="163"/>
        <end position="182"/>
    </location>
</feature>
<feature type="region of interest" description="Disordered" evidence="1">
    <location>
        <begin position="26"/>
        <end position="66"/>
    </location>
</feature>
<dbReference type="EMBL" id="JAMQBH010000001">
    <property type="protein sequence ID" value="MCM2511784.1"/>
    <property type="molecule type" value="Genomic_DNA"/>
</dbReference>
<sequence length="196" mass="21348">MPNKKNFFLTCAVLAVTLTAGCSSGADAETSEAGVDSVAESVGDAKGGSSKSPADSDTGRPRIRLDTTQFEEIRMYQGYLRCLKDHGVPISVKGNKMPEADPGTLWFPNIDVAEERPEVEKACLGKKPLHPPELDPQKNPDYMDDYSKWIACDNRRGLKVDPLPDGGGWNYKPGVTQPRNADQIDKECMIEAFGGE</sequence>
<proteinExistence type="predicted"/>
<dbReference type="Proteomes" id="UP001523263">
    <property type="component" value="Unassembled WGS sequence"/>
</dbReference>
<keyword evidence="2" id="KW-0732">Signal</keyword>
<organism evidence="3 4">
    <name type="scientific">Streptomyces griseoincarnatus</name>
    <dbReference type="NCBI Taxonomy" id="29305"/>
    <lineage>
        <taxon>Bacteria</taxon>
        <taxon>Bacillati</taxon>
        <taxon>Actinomycetota</taxon>
        <taxon>Actinomycetes</taxon>
        <taxon>Kitasatosporales</taxon>
        <taxon>Streptomycetaceae</taxon>
        <taxon>Streptomyces</taxon>
        <taxon>Streptomyces griseoincarnatus group</taxon>
    </lineage>
</organism>
<protein>
    <recommendedName>
        <fullName evidence="5">Lipoprotein</fullName>
    </recommendedName>
</protein>
<evidence type="ECO:0000313" key="3">
    <source>
        <dbReference type="EMBL" id="MCM2511784.1"/>
    </source>
</evidence>
<keyword evidence="4" id="KW-1185">Reference proteome</keyword>
<feature type="chain" id="PRO_5045641540" description="Lipoprotein" evidence="2">
    <location>
        <begin position="29"/>
        <end position="196"/>
    </location>
</feature>
<gene>
    <name evidence="3" type="ORF">NC658_00725</name>
</gene>
<evidence type="ECO:0008006" key="5">
    <source>
        <dbReference type="Google" id="ProtNLM"/>
    </source>
</evidence>
<evidence type="ECO:0000313" key="4">
    <source>
        <dbReference type="Proteomes" id="UP001523263"/>
    </source>
</evidence>
<comment type="caution">
    <text evidence="3">The sequence shown here is derived from an EMBL/GenBank/DDBJ whole genome shotgun (WGS) entry which is preliminary data.</text>
</comment>
<reference evidence="3 4" key="1">
    <citation type="submission" date="2022-06" db="EMBL/GenBank/DDBJ databases">
        <title>Whole genome sequence of Streptomyces griseoincarnatus RB7AG.</title>
        <authorList>
            <person name="Ray L."/>
            <person name="Behera S."/>
            <person name="Panda A.N."/>
        </authorList>
    </citation>
    <scope>NUCLEOTIDE SEQUENCE [LARGE SCALE GENOMIC DNA]</scope>
    <source>
        <strain evidence="3 4">RB7AG</strain>
    </source>
</reference>
<dbReference type="PROSITE" id="PS51257">
    <property type="entry name" value="PROKAR_LIPOPROTEIN"/>
    <property type="match status" value="1"/>
</dbReference>